<sequence>MPDFRKLGIGSIEALLILVIAVMVIGLSLTTTTFLTLPNLFDLLNQSSVNIIFAVGLLVVLMAGGIDISFAVGASVVQYLTAITVMRLGGGNWAVGFIAAGFFGFLLGSINATIIYRFRIVSIVVTIATFNVFFGGLMFLTGGVSIYDLPDWWTNRVSIINVSTASGNANLALPVVVMVVVVAATWFLLRRTTTGRQLYAMGDNPEAARRVGVNLGAMHYIAFGWLGMMAGIAGLMQAHYVQEVVPNAFYGRELDVLAAVVLGGARLGGGRGTILGAILGILLTAITANGLNLLGISPYAFKMIIGAIILIAITLSSGGFAKLVGARLPSQSVKATS</sequence>
<comment type="subcellular location">
    <subcellularLocation>
        <location evidence="1">Cell membrane</location>
        <topology evidence="1">Multi-pass membrane protein</topology>
    </subcellularLocation>
</comment>
<keyword evidence="2" id="KW-0813">Transport</keyword>
<name>A0A4R0XDF3_9BURK</name>
<evidence type="ECO:0000256" key="1">
    <source>
        <dbReference type="ARBA" id="ARBA00004651"/>
    </source>
</evidence>
<feature type="transmembrane region" description="Helical" evidence="8">
    <location>
        <begin position="171"/>
        <end position="189"/>
    </location>
</feature>
<keyword evidence="7 8" id="KW-0472">Membrane</keyword>
<evidence type="ECO:0000313" key="10">
    <source>
        <dbReference type="Proteomes" id="UP000294200"/>
    </source>
</evidence>
<evidence type="ECO:0000256" key="6">
    <source>
        <dbReference type="ARBA" id="ARBA00022989"/>
    </source>
</evidence>
<evidence type="ECO:0000256" key="3">
    <source>
        <dbReference type="ARBA" id="ARBA00022475"/>
    </source>
</evidence>
<feature type="transmembrane region" description="Helical" evidence="8">
    <location>
        <begin position="217"/>
        <end position="236"/>
    </location>
</feature>
<gene>
    <name evidence="9" type="ORF">BZM27_37555</name>
</gene>
<dbReference type="Pfam" id="PF02653">
    <property type="entry name" value="BPD_transp_2"/>
    <property type="match status" value="1"/>
</dbReference>
<keyword evidence="3" id="KW-1003">Cell membrane</keyword>
<keyword evidence="6 8" id="KW-1133">Transmembrane helix</keyword>
<dbReference type="EMBL" id="MWML01000210">
    <property type="protein sequence ID" value="TCG04899.1"/>
    <property type="molecule type" value="Genomic_DNA"/>
</dbReference>
<dbReference type="Proteomes" id="UP000294200">
    <property type="component" value="Unassembled WGS sequence"/>
</dbReference>
<evidence type="ECO:0000256" key="8">
    <source>
        <dbReference type="SAM" id="Phobius"/>
    </source>
</evidence>
<evidence type="ECO:0000256" key="4">
    <source>
        <dbReference type="ARBA" id="ARBA00022519"/>
    </source>
</evidence>
<feature type="transmembrane region" description="Helical" evidence="8">
    <location>
        <begin position="274"/>
        <end position="294"/>
    </location>
</feature>
<evidence type="ECO:0000256" key="2">
    <source>
        <dbReference type="ARBA" id="ARBA00022448"/>
    </source>
</evidence>
<evidence type="ECO:0000256" key="5">
    <source>
        <dbReference type="ARBA" id="ARBA00022692"/>
    </source>
</evidence>
<dbReference type="InterPro" id="IPR001851">
    <property type="entry name" value="ABC_transp_permease"/>
</dbReference>
<comment type="caution">
    <text evidence="9">The sequence shown here is derived from an EMBL/GenBank/DDBJ whole genome shotgun (WGS) entry which is preliminary data.</text>
</comment>
<dbReference type="AlphaFoldDB" id="A0A4R0XDF3"/>
<protein>
    <submittedName>
        <fullName evidence="9">Sugar ABC transporter permease</fullName>
    </submittedName>
</protein>
<keyword evidence="4" id="KW-0997">Cell inner membrane</keyword>
<organism evidence="9 10">
    <name type="scientific">Paraburkholderia steynii</name>
    <dbReference type="NCBI Taxonomy" id="1245441"/>
    <lineage>
        <taxon>Bacteria</taxon>
        <taxon>Pseudomonadati</taxon>
        <taxon>Pseudomonadota</taxon>
        <taxon>Betaproteobacteria</taxon>
        <taxon>Burkholderiales</taxon>
        <taxon>Burkholderiaceae</taxon>
        <taxon>Paraburkholderia</taxon>
    </lineage>
</organism>
<evidence type="ECO:0000256" key="7">
    <source>
        <dbReference type="ARBA" id="ARBA00023136"/>
    </source>
</evidence>
<proteinExistence type="predicted"/>
<evidence type="ECO:0000313" key="9">
    <source>
        <dbReference type="EMBL" id="TCG04899.1"/>
    </source>
</evidence>
<keyword evidence="5 8" id="KW-0812">Transmembrane</keyword>
<dbReference type="PANTHER" id="PTHR32196:SF21">
    <property type="entry name" value="ABC TRANSPORTER PERMEASE PROTEIN YPHD-RELATED"/>
    <property type="match status" value="1"/>
</dbReference>
<dbReference type="GO" id="GO:0005886">
    <property type="term" value="C:plasma membrane"/>
    <property type="evidence" value="ECO:0007669"/>
    <property type="project" value="UniProtKB-SubCell"/>
</dbReference>
<dbReference type="CDD" id="cd06579">
    <property type="entry name" value="TM_PBP1_transp_AraH_like"/>
    <property type="match status" value="1"/>
</dbReference>
<feature type="transmembrane region" description="Helical" evidence="8">
    <location>
        <begin position="12"/>
        <end position="37"/>
    </location>
</feature>
<dbReference type="PANTHER" id="PTHR32196">
    <property type="entry name" value="ABC TRANSPORTER PERMEASE PROTEIN YPHD-RELATED-RELATED"/>
    <property type="match status" value="1"/>
</dbReference>
<feature type="transmembrane region" description="Helical" evidence="8">
    <location>
        <begin position="93"/>
        <end position="116"/>
    </location>
</feature>
<keyword evidence="10" id="KW-1185">Reference proteome</keyword>
<dbReference type="GO" id="GO:0022857">
    <property type="term" value="F:transmembrane transporter activity"/>
    <property type="evidence" value="ECO:0007669"/>
    <property type="project" value="InterPro"/>
</dbReference>
<feature type="transmembrane region" description="Helical" evidence="8">
    <location>
        <begin position="123"/>
        <end position="147"/>
    </location>
</feature>
<feature type="transmembrane region" description="Helical" evidence="8">
    <location>
        <begin position="49"/>
        <end position="73"/>
    </location>
</feature>
<accession>A0A4R0XDF3</accession>
<reference evidence="9 10" key="1">
    <citation type="submission" date="2017-02" db="EMBL/GenBank/DDBJ databases">
        <title>Paraburkholderia sophoroidis sp. nov. and Paraburkholderia steynii sp. nov. rhizobial symbionts of the fynbos legume Hypocalyptus sophoroides.</title>
        <authorList>
            <person name="Steenkamp E.T."/>
            <person name="Beukes C.W."/>
            <person name="Van Zyl E."/>
            <person name="Avontuur J."/>
            <person name="Chan W.Y."/>
            <person name="Hassen A."/>
            <person name="Palmer M."/>
            <person name="Mthombeni L."/>
            <person name="Phalane F."/>
            <person name="Sereme K."/>
            <person name="Venter S.N."/>
        </authorList>
    </citation>
    <scope>NUCLEOTIDE SEQUENCE [LARGE SCALE GENOMIC DNA]</scope>
    <source>
        <strain evidence="9 10">HC1.1ba</strain>
    </source>
</reference>
<feature type="transmembrane region" description="Helical" evidence="8">
    <location>
        <begin position="300"/>
        <end position="324"/>
    </location>
</feature>